<dbReference type="Proteomes" id="UP000002051">
    <property type="component" value="Unassembled WGS sequence"/>
</dbReference>
<feature type="domain" description="Peptidase S8/S53" evidence="12">
    <location>
        <begin position="137"/>
        <end position="579"/>
    </location>
</feature>
<dbReference type="Gene3D" id="3.30.70.80">
    <property type="entry name" value="Peptidase S8 propeptide/proteinase inhibitor I9"/>
    <property type="match status" value="1"/>
</dbReference>
<dbReference type="Proteomes" id="UP000265566">
    <property type="component" value="Chromosome 1"/>
</dbReference>
<evidence type="ECO:0000256" key="8">
    <source>
        <dbReference type="ARBA" id="ARBA00023180"/>
    </source>
</evidence>
<keyword evidence="18" id="KW-1185">Reference proteome</keyword>
<evidence type="ECO:0000256" key="2">
    <source>
        <dbReference type="ARBA" id="ARBA00011073"/>
    </source>
</evidence>
<evidence type="ECO:0000313" key="16">
    <source>
        <dbReference type="EMBL" id="RHN76656.1"/>
    </source>
</evidence>
<evidence type="ECO:0000256" key="4">
    <source>
        <dbReference type="ARBA" id="ARBA00022670"/>
    </source>
</evidence>
<comment type="subcellular location">
    <subcellularLocation>
        <location evidence="1">Secreted</location>
    </subcellularLocation>
</comment>
<evidence type="ECO:0000256" key="10">
    <source>
        <dbReference type="PROSITE-ProRule" id="PRU01240"/>
    </source>
</evidence>
<evidence type="ECO:0000313" key="18">
    <source>
        <dbReference type="Proteomes" id="UP000002051"/>
    </source>
</evidence>
<dbReference type="Gene3D" id="2.60.40.2310">
    <property type="match status" value="1"/>
</dbReference>
<dbReference type="EnsemblPlants" id="AES58666">
    <property type="protein sequence ID" value="AES58666"/>
    <property type="gene ID" value="MTR_1g006990"/>
</dbReference>
<dbReference type="AlphaFoldDB" id="G7I248"/>
<reference evidence="15 18" key="2">
    <citation type="journal article" date="2014" name="BMC Genomics">
        <title>An improved genome release (version Mt4.0) for the model legume Medicago truncatula.</title>
        <authorList>
            <person name="Tang H."/>
            <person name="Krishnakumar V."/>
            <person name="Bidwell S."/>
            <person name="Rosen B."/>
            <person name="Chan A."/>
            <person name="Zhou S."/>
            <person name="Gentzbittel L."/>
            <person name="Childs K.L."/>
            <person name="Yandell M."/>
            <person name="Gundlach H."/>
            <person name="Mayer K.F."/>
            <person name="Schwartz D.C."/>
            <person name="Town C.D."/>
        </authorList>
    </citation>
    <scope>GENOME REANNOTATION</scope>
    <source>
        <strain evidence="17 18">cv. Jemalong A17</strain>
    </source>
</reference>
<evidence type="ECO:0000313" key="17">
    <source>
        <dbReference type="EnsemblPlants" id="AES58666"/>
    </source>
</evidence>
<evidence type="ECO:0000313" key="15">
    <source>
        <dbReference type="EMBL" id="AES58666.1"/>
    </source>
</evidence>
<reference evidence="16" key="4">
    <citation type="journal article" date="2018" name="Nat. Plants">
        <title>Whole-genome landscape of Medicago truncatula symbiotic genes.</title>
        <authorList>
            <person name="Pecrix Y."/>
            <person name="Gamas P."/>
            <person name="Carrere S."/>
        </authorList>
    </citation>
    <scope>NUCLEOTIDE SEQUENCE</scope>
    <source>
        <tissue evidence="16">Leaves</tissue>
    </source>
</reference>
<keyword evidence="8" id="KW-0325">Glycoprotein</keyword>
<dbReference type="PaxDb" id="3880-AES58666"/>
<dbReference type="EMBL" id="CM001217">
    <property type="protein sequence ID" value="AES58666.1"/>
    <property type="molecule type" value="Genomic_DNA"/>
</dbReference>
<dbReference type="InterPro" id="IPR023828">
    <property type="entry name" value="Peptidase_S8_Ser-AS"/>
</dbReference>
<keyword evidence="5 11" id="KW-0732">Signal</keyword>
<feature type="domain" description="Inhibitor I9" evidence="13">
    <location>
        <begin position="37"/>
        <end position="112"/>
    </location>
</feature>
<evidence type="ECO:0000256" key="1">
    <source>
        <dbReference type="ARBA" id="ARBA00004613"/>
    </source>
</evidence>
<keyword evidence="7 10" id="KW-0720">Serine protease</keyword>
<dbReference type="InterPro" id="IPR015500">
    <property type="entry name" value="Peptidase_S8_subtilisin-rel"/>
</dbReference>
<dbReference type="InterPro" id="IPR010259">
    <property type="entry name" value="S8pro/Inhibitor_I9"/>
</dbReference>
<keyword evidence="6 10" id="KW-0378">Hydrolase</keyword>
<dbReference type="PROSITE" id="PS00138">
    <property type="entry name" value="SUBTILASE_SER"/>
    <property type="match status" value="1"/>
</dbReference>
<dbReference type="Gene3D" id="3.50.30.30">
    <property type="match status" value="1"/>
</dbReference>
<feature type="chain" id="PRO_5014571904" evidence="11">
    <location>
        <begin position="27"/>
        <end position="739"/>
    </location>
</feature>
<dbReference type="Pfam" id="PF17766">
    <property type="entry name" value="fn3_6"/>
    <property type="match status" value="1"/>
</dbReference>
<feature type="active site" description="Charge relay system" evidence="9 10">
    <location>
        <position position="144"/>
    </location>
</feature>
<dbReference type="GO" id="GO:0004252">
    <property type="term" value="F:serine-type endopeptidase activity"/>
    <property type="evidence" value="ECO:0000318"/>
    <property type="project" value="GO_Central"/>
</dbReference>
<evidence type="ECO:0000256" key="5">
    <source>
        <dbReference type="ARBA" id="ARBA00022729"/>
    </source>
</evidence>
<dbReference type="InterPro" id="IPR045051">
    <property type="entry name" value="SBT"/>
</dbReference>
<feature type="signal peptide" evidence="11">
    <location>
        <begin position="1"/>
        <end position="26"/>
    </location>
</feature>
<keyword evidence="3" id="KW-0964">Secreted</keyword>
<organism evidence="15 18">
    <name type="scientific">Medicago truncatula</name>
    <name type="common">Barrel medic</name>
    <name type="synonym">Medicago tribuloides</name>
    <dbReference type="NCBI Taxonomy" id="3880"/>
    <lineage>
        <taxon>Eukaryota</taxon>
        <taxon>Viridiplantae</taxon>
        <taxon>Streptophyta</taxon>
        <taxon>Embryophyta</taxon>
        <taxon>Tracheophyta</taxon>
        <taxon>Spermatophyta</taxon>
        <taxon>Magnoliopsida</taxon>
        <taxon>eudicotyledons</taxon>
        <taxon>Gunneridae</taxon>
        <taxon>Pentapetalae</taxon>
        <taxon>rosids</taxon>
        <taxon>fabids</taxon>
        <taxon>Fabales</taxon>
        <taxon>Fabaceae</taxon>
        <taxon>Papilionoideae</taxon>
        <taxon>50 kb inversion clade</taxon>
        <taxon>NPAAA clade</taxon>
        <taxon>Hologalegina</taxon>
        <taxon>IRL clade</taxon>
        <taxon>Trifolieae</taxon>
        <taxon>Medicago</taxon>
    </lineage>
</organism>
<dbReference type="Pfam" id="PF05922">
    <property type="entry name" value="Inhibitor_I9"/>
    <property type="match status" value="1"/>
</dbReference>
<dbReference type="GO" id="GO:0005576">
    <property type="term" value="C:extracellular region"/>
    <property type="evidence" value="ECO:0000318"/>
    <property type="project" value="GO_Central"/>
</dbReference>
<dbReference type="OrthoDB" id="206201at2759"/>
<evidence type="ECO:0000256" key="11">
    <source>
        <dbReference type="SAM" id="SignalP"/>
    </source>
</evidence>
<evidence type="ECO:0000256" key="3">
    <source>
        <dbReference type="ARBA" id="ARBA00022525"/>
    </source>
</evidence>
<dbReference type="HOGENOM" id="CLU_000625_4_3_1"/>
<evidence type="ECO:0000259" key="14">
    <source>
        <dbReference type="Pfam" id="PF17766"/>
    </source>
</evidence>
<dbReference type="KEGG" id="mtr:11429588"/>
<dbReference type="eggNOG" id="ENOG502QRA7">
    <property type="taxonomic scope" value="Eukaryota"/>
</dbReference>
<feature type="active site" description="Charge relay system" evidence="9 10">
    <location>
        <position position="529"/>
    </location>
</feature>
<reference evidence="17" key="3">
    <citation type="submission" date="2015-04" db="UniProtKB">
        <authorList>
            <consortium name="EnsemblPlants"/>
        </authorList>
    </citation>
    <scope>IDENTIFICATION</scope>
    <source>
        <strain evidence="17">cv. Jemalong A17</strain>
    </source>
</reference>
<evidence type="ECO:0000256" key="7">
    <source>
        <dbReference type="ARBA" id="ARBA00022825"/>
    </source>
</evidence>
<dbReference type="InterPro" id="IPR036852">
    <property type="entry name" value="Peptidase_S8/S53_dom_sf"/>
</dbReference>
<dbReference type="CDD" id="cd04852">
    <property type="entry name" value="Peptidases_S8_3"/>
    <property type="match status" value="1"/>
</dbReference>
<dbReference type="EC" id="3.4.21.25" evidence="16"/>
<feature type="active site" description="Charge relay system" evidence="9 10">
    <location>
        <position position="201"/>
    </location>
</feature>
<name>G7I248_MEDTR</name>
<evidence type="ECO:0000259" key="13">
    <source>
        <dbReference type="Pfam" id="PF05922"/>
    </source>
</evidence>
<dbReference type="GO" id="GO:0006508">
    <property type="term" value="P:proteolysis"/>
    <property type="evidence" value="ECO:0007669"/>
    <property type="project" value="UniProtKB-KW"/>
</dbReference>
<sequence length="739" mass="80334">MVNHTVVLSIFVPLVFTSLITLVCDAIESGDESSKLYIVYMGSLPKGASYSPTSHHISLLQHVMDGSDIENRLVRSYKRSFNGFAAILNDQEREKLVRMRGVVSVFPNQDFHVQTTRSWDFVGLPHSFKRYQTIESDLVIGVIDSGIWPESKSFNDKGLGQIPIKWRGVCAGGSDFNCNKKIIGARFYGIGDVSARDELGHGTHTSSIVGGREVKGASFYGYAKGIARGGVPSSRIAAYKVCKESGLCTGVGILAAFDDAIDDGVDVITISICVPTFYDFLIDPIAIGSFHAMEKGILTVQGVGNSGPRPSTVCSVSPWLFSVAGTTIDRQFIAKLILGNGKTYIGKSINITPSNGTKFPIVVCNAKACSDDDDGITFSPEKCNSKDKKRVTGKLVLCGSRSGQKLASVSSAIGSILNVSYLGFETAFVTKKPTLTLESKNFVRVQHYTNSTKDPIAELLKSEIFHDIKAPKVVTFSSRGPNRYVPEIMKPDISAPGTEILAAYSPLASPSSDINDKRKFKYNILSGTSMACPHAAGVAAYVKSFHPDWSPAAIKSAIMTTATTMKGTYDDLAGEFAYGSGNINPQQALHPGLVYDITKQDYVKMLCNYGYGADKIKQISGDNSSCHGYPERSLVKDINYPAMVIPVHKHFNVKVHRTVTNVGFPNSTYKATLSHHDPKIKISVEPKFLSFKSLYEKQSFVIVVVGRVKSNQTVFSSSLVWSDGIHNVRSPIIVQILSL</sequence>
<proteinExistence type="inferred from homology"/>
<reference evidence="15 18" key="1">
    <citation type="journal article" date="2011" name="Nature">
        <title>The Medicago genome provides insight into the evolution of rhizobial symbioses.</title>
        <authorList>
            <person name="Young N.D."/>
            <person name="Debelle F."/>
            <person name="Oldroyd G.E."/>
            <person name="Geurts R."/>
            <person name="Cannon S.B."/>
            <person name="Udvardi M.K."/>
            <person name="Benedito V.A."/>
            <person name="Mayer K.F."/>
            <person name="Gouzy J."/>
            <person name="Schoof H."/>
            <person name="Van de Peer Y."/>
            <person name="Proost S."/>
            <person name="Cook D.R."/>
            <person name="Meyers B.C."/>
            <person name="Spannagl M."/>
            <person name="Cheung F."/>
            <person name="De Mita S."/>
            <person name="Krishnakumar V."/>
            <person name="Gundlach H."/>
            <person name="Zhou S."/>
            <person name="Mudge J."/>
            <person name="Bharti A.K."/>
            <person name="Murray J.D."/>
            <person name="Naoumkina M.A."/>
            <person name="Rosen B."/>
            <person name="Silverstein K.A."/>
            <person name="Tang H."/>
            <person name="Rombauts S."/>
            <person name="Zhao P.X."/>
            <person name="Zhou P."/>
            <person name="Barbe V."/>
            <person name="Bardou P."/>
            <person name="Bechner M."/>
            <person name="Bellec A."/>
            <person name="Berger A."/>
            <person name="Berges H."/>
            <person name="Bidwell S."/>
            <person name="Bisseling T."/>
            <person name="Choisne N."/>
            <person name="Couloux A."/>
            <person name="Denny R."/>
            <person name="Deshpande S."/>
            <person name="Dai X."/>
            <person name="Doyle J.J."/>
            <person name="Dudez A.M."/>
            <person name="Farmer A.D."/>
            <person name="Fouteau S."/>
            <person name="Franken C."/>
            <person name="Gibelin C."/>
            <person name="Gish J."/>
            <person name="Goldstein S."/>
            <person name="Gonzalez A.J."/>
            <person name="Green P.J."/>
            <person name="Hallab A."/>
            <person name="Hartog M."/>
            <person name="Hua A."/>
            <person name="Humphray S.J."/>
            <person name="Jeong D.H."/>
            <person name="Jing Y."/>
            <person name="Jocker A."/>
            <person name="Kenton S.M."/>
            <person name="Kim D.J."/>
            <person name="Klee K."/>
            <person name="Lai H."/>
            <person name="Lang C."/>
            <person name="Lin S."/>
            <person name="Macmil S.L."/>
            <person name="Magdelenat G."/>
            <person name="Matthews L."/>
            <person name="McCorrison J."/>
            <person name="Monaghan E.L."/>
            <person name="Mun J.H."/>
            <person name="Najar F.Z."/>
            <person name="Nicholson C."/>
            <person name="Noirot C."/>
            <person name="O'Bleness M."/>
            <person name="Paule C.R."/>
            <person name="Poulain J."/>
            <person name="Prion F."/>
            <person name="Qin B."/>
            <person name="Qu C."/>
            <person name="Retzel E.F."/>
            <person name="Riddle C."/>
            <person name="Sallet E."/>
            <person name="Samain S."/>
            <person name="Samson N."/>
            <person name="Sanders I."/>
            <person name="Saurat O."/>
            <person name="Scarpelli C."/>
            <person name="Schiex T."/>
            <person name="Segurens B."/>
            <person name="Severin A.J."/>
            <person name="Sherrier D.J."/>
            <person name="Shi R."/>
            <person name="Sims S."/>
            <person name="Singer S.R."/>
            <person name="Sinharoy S."/>
            <person name="Sterck L."/>
            <person name="Viollet A."/>
            <person name="Wang B.B."/>
            <person name="Wang K."/>
            <person name="Wang M."/>
            <person name="Wang X."/>
            <person name="Warfsmann J."/>
            <person name="Weissenbach J."/>
            <person name="White D.D."/>
            <person name="White J.D."/>
            <person name="Wiley G.B."/>
            <person name="Wincker P."/>
            <person name="Xing Y."/>
            <person name="Yang L."/>
            <person name="Yao Z."/>
            <person name="Ying F."/>
            <person name="Zhai J."/>
            <person name="Zhou L."/>
            <person name="Zuber A."/>
            <person name="Denarie J."/>
            <person name="Dixon R.A."/>
            <person name="May G.D."/>
            <person name="Schwartz D.C."/>
            <person name="Rogers J."/>
            <person name="Quetier F."/>
            <person name="Town C.D."/>
            <person name="Roe B.A."/>
        </authorList>
    </citation>
    <scope>NUCLEOTIDE SEQUENCE [LARGE SCALE GENOMIC DNA]</scope>
    <source>
        <strain evidence="15">A17</strain>
        <strain evidence="17 18">cv. Jemalong A17</strain>
    </source>
</reference>
<dbReference type="Gene3D" id="3.40.50.200">
    <property type="entry name" value="Peptidase S8/S53 domain"/>
    <property type="match status" value="1"/>
</dbReference>
<dbReference type="OMA" id="ANCDIGS"/>
<dbReference type="PANTHER" id="PTHR10795">
    <property type="entry name" value="PROPROTEIN CONVERTASE SUBTILISIN/KEXIN"/>
    <property type="match status" value="1"/>
</dbReference>
<dbReference type="InterPro" id="IPR041469">
    <property type="entry name" value="Subtilisin-like_FN3"/>
</dbReference>
<dbReference type="InterPro" id="IPR000209">
    <property type="entry name" value="Peptidase_S8/S53_dom"/>
</dbReference>
<dbReference type="SUPFAM" id="SSF52743">
    <property type="entry name" value="Subtilisin-like"/>
    <property type="match status" value="1"/>
</dbReference>
<dbReference type="PROSITE" id="PS51892">
    <property type="entry name" value="SUBTILASE"/>
    <property type="match status" value="1"/>
</dbReference>
<keyword evidence="4 10" id="KW-0645">Protease</keyword>
<evidence type="ECO:0000256" key="9">
    <source>
        <dbReference type="PIRSR" id="PIRSR615500-1"/>
    </source>
</evidence>
<gene>
    <name evidence="17" type="primary">11429588</name>
    <name evidence="15" type="ordered locus">MTR_1g006990</name>
    <name evidence="16" type="ORF">MtrunA17_Chr1g0146251</name>
</gene>
<dbReference type="EMBL" id="PSQE01000001">
    <property type="protein sequence ID" value="RHN76656.1"/>
    <property type="molecule type" value="Genomic_DNA"/>
</dbReference>
<dbReference type="InterPro" id="IPR034197">
    <property type="entry name" value="Peptidases_S8_3"/>
</dbReference>
<protein>
    <submittedName>
        <fullName evidence="16">Putative cucumisin</fullName>
        <ecNumber evidence="16">3.4.21.25</ecNumber>
    </submittedName>
    <submittedName>
        <fullName evidence="15">Subtilisin-like serine endopeptidase family protein</fullName>
    </submittedName>
</protein>
<accession>G7I248</accession>
<dbReference type="InterPro" id="IPR037045">
    <property type="entry name" value="S8pro/Inhibitor_I9_sf"/>
</dbReference>
<evidence type="ECO:0000259" key="12">
    <source>
        <dbReference type="Pfam" id="PF00082"/>
    </source>
</evidence>
<comment type="similarity">
    <text evidence="2 10">Belongs to the peptidase S8 family.</text>
</comment>
<dbReference type="Gramene" id="rna18">
    <property type="protein sequence ID" value="RHN76656.1"/>
    <property type="gene ID" value="gene18"/>
</dbReference>
<dbReference type="Pfam" id="PF00082">
    <property type="entry name" value="Peptidase_S8"/>
    <property type="match status" value="1"/>
</dbReference>
<dbReference type="PRINTS" id="PR00723">
    <property type="entry name" value="SUBTILISIN"/>
</dbReference>
<dbReference type="STRING" id="3880.G7I248"/>
<evidence type="ECO:0000256" key="6">
    <source>
        <dbReference type="ARBA" id="ARBA00022801"/>
    </source>
</evidence>
<feature type="domain" description="Subtilisin-like protease fibronectin type-III" evidence="14">
    <location>
        <begin position="637"/>
        <end position="734"/>
    </location>
</feature>